<protein>
    <submittedName>
        <fullName evidence="1">Uncharacterized protein</fullName>
    </submittedName>
</protein>
<gene>
    <name evidence="1" type="ORF">V5799_013454</name>
</gene>
<sequence length="136" mass="15163">MVRCRFTRIDGLLFPEQVLRTGNQPYREDYFGRVPISDDYGAVVARREFREDPAQLVAHGPHQGCRVCACVALEELGAVPGEQREPREEVGACQTEQALYDQGVLLAVVEARDETLAGEEGGHLHRCSRDVTEVHS</sequence>
<evidence type="ECO:0000313" key="1">
    <source>
        <dbReference type="EMBL" id="KAK8770081.1"/>
    </source>
</evidence>
<dbReference type="EMBL" id="JARKHS020021682">
    <property type="protein sequence ID" value="KAK8770081.1"/>
    <property type="molecule type" value="Genomic_DNA"/>
</dbReference>
<proteinExistence type="predicted"/>
<comment type="caution">
    <text evidence="1">The sequence shown here is derived from an EMBL/GenBank/DDBJ whole genome shotgun (WGS) entry which is preliminary data.</text>
</comment>
<reference evidence="1 2" key="1">
    <citation type="journal article" date="2023" name="Arcadia Sci">
        <title>De novo assembly of a long-read Amblyomma americanum tick genome.</title>
        <authorList>
            <person name="Chou S."/>
            <person name="Poskanzer K.E."/>
            <person name="Rollins M."/>
            <person name="Thuy-Boun P.S."/>
        </authorList>
    </citation>
    <scope>NUCLEOTIDE SEQUENCE [LARGE SCALE GENOMIC DNA]</scope>
    <source>
        <strain evidence="1">F_SG_1</strain>
        <tissue evidence="1">Salivary glands</tissue>
    </source>
</reference>
<accession>A0AAQ4E5U7</accession>
<dbReference type="Proteomes" id="UP001321473">
    <property type="component" value="Unassembled WGS sequence"/>
</dbReference>
<dbReference type="AlphaFoldDB" id="A0AAQ4E5U7"/>
<name>A0AAQ4E5U7_AMBAM</name>
<keyword evidence="2" id="KW-1185">Reference proteome</keyword>
<organism evidence="1 2">
    <name type="scientific">Amblyomma americanum</name>
    <name type="common">Lone star tick</name>
    <dbReference type="NCBI Taxonomy" id="6943"/>
    <lineage>
        <taxon>Eukaryota</taxon>
        <taxon>Metazoa</taxon>
        <taxon>Ecdysozoa</taxon>
        <taxon>Arthropoda</taxon>
        <taxon>Chelicerata</taxon>
        <taxon>Arachnida</taxon>
        <taxon>Acari</taxon>
        <taxon>Parasitiformes</taxon>
        <taxon>Ixodida</taxon>
        <taxon>Ixodoidea</taxon>
        <taxon>Ixodidae</taxon>
        <taxon>Amblyomminae</taxon>
        <taxon>Amblyomma</taxon>
    </lineage>
</organism>
<evidence type="ECO:0000313" key="2">
    <source>
        <dbReference type="Proteomes" id="UP001321473"/>
    </source>
</evidence>